<dbReference type="AlphaFoldDB" id="A0A9P0ZY11"/>
<keyword evidence="2" id="KW-1185">Reference proteome</keyword>
<proteinExistence type="predicted"/>
<comment type="caution">
    <text evidence="1">The sequence shown here is derived from an EMBL/GenBank/DDBJ whole genome shotgun (WGS) entry which is preliminary data.</text>
</comment>
<dbReference type="EMBL" id="CAMAPE010000070">
    <property type="protein sequence ID" value="CAH9116475.1"/>
    <property type="molecule type" value="Genomic_DNA"/>
</dbReference>
<organism evidence="1 2">
    <name type="scientific">Cuscuta europaea</name>
    <name type="common">European dodder</name>
    <dbReference type="NCBI Taxonomy" id="41803"/>
    <lineage>
        <taxon>Eukaryota</taxon>
        <taxon>Viridiplantae</taxon>
        <taxon>Streptophyta</taxon>
        <taxon>Embryophyta</taxon>
        <taxon>Tracheophyta</taxon>
        <taxon>Spermatophyta</taxon>
        <taxon>Magnoliopsida</taxon>
        <taxon>eudicotyledons</taxon>
        <taxon>Gunneridae</taxon>
        <taxon>Pentapetalae</taxon>
        <taxon>asterids</taxon>
        <taxon>lamiids</taxon>
        <taxon>Solanales</taxon>
        <taxon>Convolvulaceae</taxon>
        <taxon>Cuscuteae</taxon>
        <taxon>Cuscuta</taxon>
        <taxon>Cuscuta subgen. Cuscuta</taxon>
    </lineage>
</organism>
<dbReference type="Gene3D" id="3.90.550.50">
    <property type="match status" value="1"/>
</dbReference>
<sequence>MHVNICRILCHLAGSKDLLLLLSTLFIFYLLHSLHHHTPTPTTTSSSIKAIPAAERHLSLSQILFSIAGSSSSFPLRTPYLRLWYNPNSTNAVVFLDNAYRNHSIPGPPVFVSSDTSRFPYTFPSGKRSAIRVARIVRDTLDLELNSGFDFSGIRWFVFGDDDTLFFVENVARILSKYDDEKWYYIGCNSESYAQNEKHSFDMAFGGGGFAISAPLARVLARVLDSCLVRYPHVYGSDSRIFACLTELGVSLTRELGFHQIDVRGDIFGILSAHPLSLAASLHHLDKVEPIFPNMSRIQAIEHLFKAVRVDSARILQQSVCYDHSNSITVSVAWGYSVQVYIGNLLLPDLLQMQRTFIPWRKRRVTKVSSSHYYMFNTRKFPSGDPCEMPVIFYLHDVVSQANGSWTSYTRHTNVLSCERNGTLKDLVDVKVFSWRSNFDVGQLKTPRRHCCDISLPVNKTLVIGFRDCGEDELIRMHNT</sequence>
<dbReference type="Pfam" id="PF04646">
    <property type="entry name" value="DUF604"/>
    <property type="match status" value="1"/>
</dbReference>
<protein>
    <submittedName>
        <fullName evidence="1">Uncharacterized protein</fullName>
    </submittedName>
</protein>
<reference evidence="1" key="1">
    <citation type="submission" date="2022-07" db="EMBL/GenBank/DDBJ databases">
        <authorList>
            <person name="Macas J."/>
            <person name="Novak P."/>
            <person name="Neumann P."/>
        </authorList>
    </citation>
    <scope>NUCLEOTIDE SEQUENCE</scope>
</reference>
<accession>A0A9P0ZY11</accession>
<evidence type="ECO:0000313" key="1">
    <source>
        <dbReference type="EMBL" id="CAH9116475.1"/>
    </source>
</evidence>
<dbReference type="OrthoDB" id="421979at2759"/>
<name>A0A9P0ZY11_CUSEU</name>
<evidence type="ECO:0000313" key="2">
    <source>
        <dbReference type="Proteomes" id="UP001152484"/>
    </source>
</evidence>
<gene>
    <name evidence="1" type="ORF">CEURO_LOCUS21169</name>
</gene>
<dbReference type="PANTHER" id="PTHR10811">
    <property type="entry name" value="FRINGE-RELATED"/>
    <property type="match status" value="1"/>
</dbReference>
<dbReference type="FunFam" id="3.90.550.50:FF:000006">
    <property type="entry name" value="Fringe-related protein-like"/>
    <property type="match status" value="1"/>
</dbReference>
<dbReference type="InterPro" id="IPR006740">
    <property type="entry name" value="DUF604"/>
</dbReference>
<dbReference type="Proteomes" id="UP001152484">
    <property type="component" value="Unassembled WGS sequence"/>
</dbReference>